<comment type="caution">
    <text evidence="2">The sequence shown here is derived from an EMBL/GenBank/DDBJ whole genome shotgun (WGS) entry which is preliminary data.</text>
</comment>
<proteinExistence type="predicted"/>
<evidence type="ECO:0000259" key="1">
    <source>
        <dbReference type="Pfam" id="PF04937"/>
    </source>
</evidence>
<dbReference type="GO" id="GO:0005634">
    <property type="term" value="C:nucleus"/>
    <property type="evidence" value="ECO:0007669"/>
    <property type="project" value="InterPro"/>
</dbReference>
<organism evidence="2 3">
    <name type="scientific">Aphis glycines</name>
    <name type="common">Soybean aphid</name>
    <dbReference type="NCBI Taxonomy" id="307491"/>
    <lineage>
        <taxon>Eukaryota</taxon>
        <taxon>Metazoa</taxon>
        <taxon>Ecdysozoa</taxon>
        <taxon>Arthropoda</taxon>
        <taxon>Hexapoda</taxon>
        <taxon>Insecta</taxon>
        <taxon>Pterygota</taxon>
        <taxon>Neoptera</taxon>
        <taxon>Paraneoptera</taxon>
        <taxon>Hemiptera</taxon>
        <taxon>Sternorrhyncha</taxon>
        <taxon>Aphidomorpha</taxon>
        <taxon>Aphidoidea</taxon>
        <taxon>Aphididae</taxon>
        <taxon>Aphidini</taxon>
        <taxon>Aphis</taxon>
        <taxon>Aphis</taxon>
    </lineage>
</organism>
<protein>
    <recommendedName>
        <fullName evidence="1">DUF659 domain-containing protein</fullName>
    </recommendedName>
</protein>
<dbReference type="Proteomes" id="UP000475862">
    <property type="component" value="Unassembled WGS sequence"/>
</dbReference>
<feature type="domain" description="DUF659" evidence="1">
    <location>
        <begin position="128"/>
        <end position="279"/>
    </location>
</feature>
<dbReference type="InterPro" id="IPR012337">
    <property type="entry name" value="RNaseH-like_sf"/>
</dbReference>
<dbReference type="PANTHER" id="PTHR32344">
    <property type="entry name" value="U1-TYPE DOMAIN-CONTAINING PROTEIN"/>
    <property type="match status" value="1"/>
</dbReference>
<evidence type="ECO:0000313" key="2">
    <source>
        <dbReference type="EMBL" id="KAE9542395.1"/>
    </source>
</evidence>
<dbReference type="OrthoDB" id="6596666at2759"/>
<dbReference type="EMBL" id="VYZN01000011">
    <property type="protein sequence ID" value="KAE9542395.1"/>
    <property type="molecule type" value="Genomic_DNA"/>
</dbReference>
<keyword evidence="3" id="KW-1185">Reference proteome</keyword>
<accession>A0A6G0TZX6</accession>
<dbReference type="SUPFAM" id="SSF53098">
    <property type="entry name" value="Ribonuclease H-like"/>
    <property type="match status" value="1"/>
</dbReference>
<dbReference type="InterPro" id="IPR007021">
    <property type="entry name" value="DUF659"/>
</dbReference>
<dbReference type="Pfam" id="PF04937">
    <property type="entry name" value="DUF659"/>
    <property type="match status" value="1"/>
</dbReference>
<dbReference type="InterPro" id="IPR033375">
    <property type="entry name" value="Cggbp1"/>
</dbReference>
<dbReference type="GO" id="GO:0003690">
    <property type="term" value="F:double-stranded DNA binding"/>
    <property type="evidence" value="ECO:0007669"/>
    <property type="project" value="InterPro"/>
</dbReference>
<reference evidence="2 3" key="1">
    <citation type="submission" date="2019-08" db="EMBL/GenBank/DDBJ databases">
        <title>The genome of the soybean aphid Biotype 1, its phylome, world population structure and adaptation to the North American continent.</title>
        <authorList>
            <person name="Giordano R."/>
            <person name="Donthu R.K."/>
            <person name="Hernandez A.G."/>
            <person name="Wright C.L."/>
            <person name="Zimin A.V."/>
        </authorList>
    </citation>
    <scope>NUCLEOTIDE SEQUENCE [LARGE SCALE GENOMIC DNA]</scope>
    <source>
        <tissue evidence="2">Whole aphids</tissue>
    </source>
</reference>
<name>A0A6G0TZX6_APHGL</name>
<dbReference type="GO" id="GO:0006357">
    <property type="term" value="P:regulation of transcription by RNA polymerase II"/>
    <property type="evidence" value="ECO:0007669"/>
    <property type="project" value="InterPro"/>
</dbReference>
<sequence length="599" mass="68706">MPKEKKTVASRLQGFVSEFGSDIFSTDNKVLICKVCETKVSSEKRFSISQHIASDKHVRGVQRFKRKEGNKNIQLLVPSISKKSEYNLDLCKAMLAANIPLNKLSNPQFRSFLENYTMKDTPVESTLRLGYVDKCYIDTVNEIKEKVNGKKIWISMDETTDVEGRYIVSTIIGTLLHDSPGEIFLLNIDQLEKANHSTICKALDKSLLLLRPDGIQYDNVLLFVTDAAPYMTKAARTLQSFYTKMIHLTCMAHGLHRVAEEIRSQFGNVDDLVANVKQVFRKCPYRIQYFRNEAPDLPLPPSPVITRWGTWLTAASYYCTHFETIKRIVESFDESDAVAIKKSKNVFKLQQLQANLIYIKSNFDCLPIAITRLQEQSFLLSEGLKIVEEIQDTFTKLEGHHGIEIKKKLKYVLDKNIGYNIIRKISKVLSGEEDNIANLDLPDDMTANDLLYFKYAPLTSADVERSFSMLKNLLVDNRRSFKLENIKKMLIIQCNFIKCSQLNLCPDECQTVSDKCQIDPDECQTVSDKCQIDPDECQTVSDKCQTEISNEKCGRYNKYSFHDFLIQSVTYIETQPSNKEYFEPKGTLDKQIKMDNKKK</sequence>
<gene>
    <name evidence="2" type="ORF">AGLY_003522</name>
</gene>
<dbReference type="PANTHER" id="PTHR32344:SF1">
    <property type="entry name" value="U1-TYPE DOMAIN-CONTAINING PROTEIN"/>
    <property type="match status" value="1"/>
</dbReference>
<evidence type="ECO:0000313" key="3">
    <source>
        <dbReference type="Proteomes" id="UP000475862"/>
    </source>
</evidence>
<dbReference type="AlphaFoldDB" id="A0A6G0TZX6"/>